<evidence type="ECO:0000259" key="10">
    <source>
        <dbReference type="PROSITE" id="PS50011"/>
    </source>
</evidence>
<feature type="compositionally biased region" description="Low complexity" evidence="9">
    <location>
        <begin position="1115"/>
        <end position="1125"/>
    </location>
</feature>
<feature type="compositionally biased region" description="Acidic residues" evidence="9">
    <location>
        <begin position="1023"/>
        <end position="1033"/>
    </location>
</feature>
<sequence>MASATATAASSPAALFLSSFQQPSSSASASASASSSSIAGLPFSSSAFEPPSAIVPPQDSTSHFNSDQEGSRFGPGLRYALGKVIGHGGSSTVREGWDLDNSGSSGGGGGDPTQRRRVAIKVVSPPPTSTEPSSQQQPTDEPALWKTLPNHPHILPLLYHQRIGGDEHSSSSSSTTHVELFVMPFCNRGNLLKHVRTEAGRRSLPTRTPRLSRAGTLTSMFAGVTQSPSTIQRGGALPDTESAESHPLGVTRSLSLNGPDQAFRPRHPSTTGPPFEPSQQQPQPYSNMRIVTPSKAGSLPRDTPDSLARLSIVPPPASTEISPNGGTTSRDSESRLPYMSGGARSPTTAASPSTSFISRHGSIRSIGSTRSRQAGVSAAPTEWPSRGVPLRAAREILRQLADALSVLHCQSHLVHGDLKLENVLGQAAGPTLRGALGHGKEGAGDGSTDSEDAMEVLRGCGLDAQSVTEEDEEICWRIADFGLSRRVGEDAHTAPEALKLAVDRGGTLPYAAPELLRERVQESNTSPTAAASIATNKTDSPAYPSPDSDSDSNSNTAGSPYASDMWSLGCILYALLSGRLPFVDSFEPRLQAKIVKGEWEMPGRLRRARERRAAAAVTSAGGGGGGLGFSQRRDSTSGGGGGGGAAFAQRRDSSSDSPMSAWSLRARTASADQSSAVLEDGGPSAAFSRFSRPSPTSNNGGGGGGGGGAHSWFPSSRSGSQPGTMRRIMSPTGLGRMSSLTRVGREGDSFGNGSSISSSMFRGSSPLRESVLLDLHDLSASMPALSPALGLGRMADRAAAAAAVDALQPSVELGAAGPLLETDQVDSDAEEEEGHDVEWDGRSVERAAAREVLGGLLQPDPNRRWTVERLVRCRWLGAEFAPDDGAASTASASAADPFRRSLLFRRMSEDEREGVPASLLAIVEDLRAAGGGDTTSNTRRGGVAEGEKNRPWRRFPEPSPSPLPPKEKETTQEAPPLLFERRPVSVERGNRRASSLTRTRPPDDLTISSSSSRERLPRPRDSVEEEHEGEAGEENERVGRLGRDGRTPRLDRFFMAGGGGGAGVRSRSTSRLLEPLDDGTHERGEGVDSSNTELALRGRGRRMHSPATHQRRVGRSTSSSRLSTGAGAQPRDSALEIVPLRSVSATRSSRGFVELADLREDDLGSSSFSAAAAQGQQQQQLAISPRREVRRRSAMPMDIPLPSSNVPSDSDRSRSRSRSRVRVGARPALSRSSSATGPGASTGSPTTEVDRRGAVAKF</sequence>
<evidence type="ECO:0000256" key="6">
    <source>
        <dbReference type="ARBA" id="ARBA00022840"/>
    </source>
</evidence>
<feature type="compositionally biased region" description="Basic and acidic residues" evidence="9">
    <location>
        <begin position="979"/>
        <end position="990"/>
    </location>
</feature>
<dbReference type="SMART" id="SM00220">
    <property type="entry name" value="S_TKc"/>
    <property type="match status" value="1"/>
</dbReference>
<gene>
    <name evidence="12" type="ORF">A4X03_0g4610</name>
    <name evidence="11" type="ORF">JKIAZH3_G5978</name>
</gene>
<evidence type="ECO:0000313" key="11">
    <source>
        <dbReference type="EMBL" id="CAD6949227.1"/>
    </source>
</evidence>
<feature type="region of interest" description="Disordered" evidence="9">
    <location>
        <begin position="929"/>
        <end position="1152"/>
    </location>
</feature>
<name>A0A8T8T962_9BASI</name>
<feature type="compositionally biased region" description="Low complexity" evidence="9">
    <location>
        <begin position="749"/>
        <end position="762"/>
    </location>
</feature>
<feature type="compositionally biased region" description="Polar residues" evidence="9">
    <location>
        <begin position="58"/>
        <end position="68"/>
    </location>
</feature>
<dbReference type="GO" id="GO:0004674">
    <property type="term" value="F:protein serine/threonine kinase activity"/>
    <property type="evidence" value="ECO:0007669"/>
    <property type="project" value="UniProtKB-KW"/>
</dbReference>
<evidence type="ECO:0000256" key="3">
    <source>
        <dbReference type="ARBA" id="ARBA00022679"/>
    </source>
</evidence>
<dbReference type="Pfam" id="PF00069">
    <property type="entry name" value="Pkinase"/>
    <property type="match status" value="1"/>
</dbReference>
<feature type="compositionally biased region" description="Low complexity" evidence="9">
    <location>
        <begin position="130"/>
        <end position="139"/>
    </location>
</feature>
<feature type="compositionally biased region" description="Basic and acidic residues" evidence="9">
    <location>
        <begin position="1012"/>
        <end position="1022"/>
    </location>
</feature>
<protein>
    <recommendedName>
        <fullName evidence="1">non-specific serine/threonine protein kinase</fullName>
        <ecNumber evidence="1">2.7.11.1</ecNumber>
    </recommendedName>
</protein>
<feature type="compositionally biased region" description="Polar residues" evidence="9">
    <location>
        <begin position="713"/>
        <end position="723"/>
    </location>
</feature>
<keyword evidence="14" id="KW-1185">Reference proteome</keyword>
<feature type="domain" description="Protein kinase" evidence="10">
    <location>
        <begin position="79"/>
        <end position="876"/>
    </location>
</feature>
<evidence type="ECO:0000256" key="8">
    <source>
        <dbReference type="ARBA" id="ARBA00048679"/>
    </source>
</evidence>
<feature type="region of interest" description="Disordered" evidence="9">
    <location>
        <begin position="616"/>
        <end position="762"/>
    </location>
</feature>
<feature type="compositionally biased region" description="Low complexity" evidence="9">
    <location>
        <begin position="539"/>
        <end position="554"/>
    </location>
</feature>
<feature type="compositionally biased region" description="Polar residues" evidence="9">
    <location>
        <begin position="522"/>
        <end position="538"/>
    </location>
</feature>
<dbReference type="EMBL" id="CAJHJG010005311">
    <property type="protein sequence ID" value="CAD6949227.1"/>
    <property type="molecule type" value="Genomic_DNA"/>
</dbReference>
<proteinExistence type="predicted"/>
<evidence type="ECO:0000256" key="7">
    <source>
        <dbReference type="ARBA" id="ARBA00047899"/>
    </source>
</evidence>
<feature type="compositionally biased region" description="Basic and acidic residues" evidence="9">
    <location>
        <begin position="1248"/>
        <end position="1258"/>
    </location>
</feature>
<feature type="compositionally biased region" description="Low complexity" evidence="9">
    <location>
        <begin position="1232"/>
        <end position="1247"/>
    </location>
</feature>
<evidence type="ECO:0000313" key="14">
    <source>
        <dbReference type="Proteomes" id="UP000836402"/>
    </source>
</evidence>
<evidence type="ECO:0000256" key="9">
    <source>
        <dbReference type="SAM" id="MobiDB-lite"/>
    </source>
</evidence>
<evidence type="ECO:0000256" key="2">
    <source>
        <dbReference type="ARBA" id="ARBA00022527"/>
    </source>
</evidence>
<feature type="compositionally biased region" description="Gly residues" evidence="9">
    <location>
        <begin position="699"/>
        <end position="709"/>
    </location>
</feature>
<dbReference type="PROSITE" id="PS50011">
    <property type="entry name" value="PROTEIN_KINASE_DOM"/>
    <property type="match status" value="1"/>
</dbReference>
<keyword evidence="3" id="KW-0808">Transferase</keyword>
<feature type="region of interest" description="Disordered" evidence="9">
    <location>
        <begin position="123"/>
        <end position="142"/>
    </location>
</feature>
<dbReference type="EC" id="2.7.11.1" evidence="1"/>
<dbReference type="InterPro" id="IPR011009">
    <property type="entry name" value="Kinase-like_dom_sf"/>
</dbReference>
<feature type="compositionally biased region" description="Basic and acidic residues" evidence="9">
    <location>
        <begin position="945"/>
        <end position="956"/>
    </location>
</feature>
<keyword evidence="5" id="KW-0418">Kinase</keyword>
<evidence type="ECO:0000256" key="4">
    <source>
        <dbReference type="ARBA" id="ARBA00022741"/>
    </source>
</evidence>
<feature type="region of interest" description="Disordered" evidence="9">
    <location>
        <begin position="228"/>
        <end position="356"/>
    </location>
</feature>
<feature type="region of interest" description="Disordered" evidence="9">
    <location>
        <begin position="94"/>
        <end position="115"/>
    </location>
</feature>
<evidence type="ECO:0000256" key="1">
    <source>
        <dbReference type="ARBA" id="ARBA00012513"/>
    </source>
</evidence>
<evidence type="ECO:0000313" key="12">
    <source>
        <dbReference type="EMBL" id="KAE8257621.1"/>
    </source>
</evidence>
<evidence type="ECO:0000313" key="13">
    <source>
        <dbReference type="Proteomes" id="UP000077671"/>
    </source>
</evidence>
<feature type="compositionally biased region" description="Low complexity" evidence="9">
    <location>
        <begin position="25"/>
        <end position="52"/>
    </location>
</feature>
<feature type="compositionally biased region" description="Basic residues" evidence="9">
    <location>
        <begin position="1098"/>
        <end position="1114"/>
    </location>
</feature>
<dbReference type="AlphaFoldDB" id="A0A8T8T962"/>
<dbReference type="GO" id="GO:0005524">
    <property type="term" value="F:ATP binding"/>
    <property type="evidence" value="ECO:0007669"/>
    <property type="project" value="UniProtKB-KW"/>
</dbReference>
<organism evidence="12 13">
    <name type="scientific">Tilletia caries</name>
    <name type="common">wheat bunt fungus</name>
    <dbReference type="NCBI Taxonomy" id="13290"/>
    <lineage>
        <taxon>Eukaryota</taxon>
        <taxon>Fungi</taxon>
        <taxon>Dikarya</taxon>
        <taxon>Basidiomycota</taxon>
        <taxon>Ustilaginomycotina</taxon>
        <taxon>Exobasidiomycetes</taxon>
        <taxon>Tilletiales</taxon>
        <taxon>Tilletiaceae</taxon>
        <taxon>Tilletia</taxon>
    </lineage>
</organism>
<keyword evidence="6" id="KW-0067">ATP-binding</keyword>
<feature type="compositionally biased region" description="Polar residues" evidence="9">
    <location>
        <begin position="319"/>
        <end position="329"/>
    </location>
</feature>
<feature type="region of interest" description="Disordered" evidence="9">
    <location>
        <begin position="25"/>
        <end position="75"/>
    </location>
</feature>
<dbReference type="Proteomes" id="UP000077671">
    <property type="component" value="Unassembled WGS sequence"/>
</dbReference>
<dbReference type="InterPro" id="IPR000719">
    <property type="entry name" value="Prot_kinase_dom"/>
</dbReference>
<feature type="region of interest" description="Disordered" evidence="9">
    <location>
        <begin position="1165"/>
        <end position="1258"/>
    </location>
</feature>
<comment type="caution">
    <text evidence="12">The sequence shown here is derived from an EMBL/GenBank/DDBJ whole genome shotgun (WGS) entry which is preliminary data.</text>
</comment>
<reference evidence="11" key="3">
    <citation type="submission" date="2020-10" db="EMBL/GenBank/DDBJ databases">
        <authorList>
            <person name="Sedaghatjoo S."/>
        </authorList>
    </citation>
    <scope>NUCLEOTIDE SEQUENCE</scope>
    <source>
        <strain evidence="11">AZH3</strain>
    </source>
</reference>
<feature type="compositionally biased region" description="Low complexity" evidence="9">
    <location>
        <begin position="1165"/>
        <end position="1184"/>
    </location>
</feature>
<keyword evidence="2" id="KW-0723">Serine/threonine-protein kinase</keyword>
<comment type="catalytic activity">
    <reaction evidence="7">
        <text>L-threonyl-[protein] + ATP = O-phospho-L-threonyl-[protein] + ADP + H(+)</text>
        <dbReference type="Rhea" id="RHEA:46608"/>
        <dbReference type="Rhea" id="RHEA-COMP:11060"/>
        <dbReference type="Rhea" id="RHEA-COMP:11605"/>
        <dbReference type="ChEBI" id="CHEBI:15378"/>
        <dbReference type="ChEBI" id="CHEBI:30013"/>
        <dbReference type="ChEBI" id="CHEBI:30616"/>
        <dbReference type="ChEBI" id="CHEBI:61977"/>
        <dbReference type="ChEBI" id="CHEBI:456216"/>
        <dbReference type="EC" id="2.7.11.1"/>
    </reaction>
</comment>
<accession>A0A8T8T962</accession>
<comment type="catalytic activity">
    <reaction evidence="8">
        <text>L-seryl-[protein] + ATP = O-phospho-L-seryl-[protein] + ADP + H(+)</text>
        <dbReference type="Rhea" id="RHEA:17989"/>
        <dbReference type="Rhea" id="RHEA-COMP:9863"/>
        <dbReference type="Rhea" id="RHEA-COMP:11604"/>
        <dbReference type="ChEBI" id="CHEBI:15378"/>
        <dbReference type="ChEBI" id="CHEBI:29999"/>
        <dbReference type="ChEBI" id="CHEBI:30616"/>
        <dbReference type="ChEBI" id="CHEBI:83421"/>
        <dbReference type="ChEBI" id="CHEBI:456216"/>
        <dbReference type="EC" id="2.7.11.1"/>
    </reaction>
</comment>
<reference evidence="12" key="1">
    <citation type="submission" date="2016-04" db="EMBL/GenBank/DDBJ databases">
        <authorList>
            <person name="Nguyen H.D."/>
            <person name="Kesanakurti P."/>
            <person name="Cullis J."/>
            <person name="Levesque C.A."/>
            <person name="Hambleton S."/>
        </authorList>
    </citation>
    <scope>NUCLEOTIDE SEQUENCE</scope>
    <source>
        <strain evidence="12">DAOMC 238032</strain>
    </source>
</reference>
<reference evidence="12" key="2">
    <citation type="journal article" date="2019" name="IMA Fungus">
        <title>Genome sequencing and comparison of five Tilletia species to identify candidate genes for the detection of regulated species infecting wheat.</title>
        <authorList>
            <person name="Nguyen H.D.T."/>
            <person name="Sultana T."/>
            <person name="Kesanakurti P."/>
            <person name="Hambleton S."/>
        </authorList>
    </citation>
    <scope>NUCLEOTIDE SEQUENCE</scope>
    <source>
        <strain evidence="12">DAOMC 238032</strain>
    </source>
</reference>
<dbReference type="Gene3D" id="1.10.510.10">
    <property type="entry name" value="Transferase(Phosphotransferase) domain 1"/>
    <property type="match status" value="2"/>
</dbReference>
<dbReference type="SUPFAM" id="SSF56112">
    <property type="entry name" value="Protein kinase-like (PK-like)"/>
    <property type="match status" value="1"/>
</dbReference>
<feature type="region of interest" description="Disordered" evidence="9">
    <location>
        <begin position="520"/>
        <end position="557"/>
    </location>
</feature>
<feature type="compositionally biased region" description="Basic and acidic residues" evidence="9">
    <location>
        <begin position="1034"/>
        <end position="1052"/>
    </location>
</feature>
<dbReference type="EMBL" id="LWDD02000642">
    <property type="protein sequence ID" value="KAE8257621.1"/>
    <property type="molecule type" value="Genomic_DNA"/>
</dbReference>
<feature type="compositionally biased region" description="Low complexity" evidence="9">
    <location>
        <begin position="345"/>
        <end position="356"/>
    </location>
</feature>
<dbReference type="PANTHER" id="PTHR24343">
    <property type="entry name" value="SERINE/THREONINE KINASE"/>
    <property type="match status" value="1"/>
</dbReference>
<evidence type="ECO:0000256" key="5">
    <source>
        <dbReference type="ARBA" id="ARBA00022777"/>
    </source>
</evidence>
<keyword evidence="4" id="KW-0547">Nucleotide-binding</keyword>
<dbReference type="Proteomes" id="UP000836402">
    <property type="component" value="Unassembled WGS sequence"/>
</dbReference>